<keyword evidence="1" id="KW-1133">Transmembrane helix</keyword>
<evidence type="ECO:0000313" key="3">
    <source>
        <dbReference type="Proteomes" id="UP000237144"/>
    </source>
</evidence>
<dbReference type="AlphaFoldDB" id="A0A2S5BJ89"/>
<protein>
    <submittedName>
        <fullName evidence="2">Uncharacterized protein</fullName>
    </submittedName>
</protein>
<feature type="transmembrane region" description="Helical" evidence="1">
    <location>
        <begin position="136"/>
        <end position="156"/>
    </location>
</feature>
<feature type="transmembrane region" description="Helical" evidence="1">
    <location>
        <begin position="101"/>
        <end position="124"/>
    </location>
</feature>
<evidence type="ECO:0000256" key="1">
    <source>
        <dbReference type="SAM" id="Phobius"/>
    </source>
</evidence>
<reference evidence="2 3" key="1">
    <citation type="journal article" date="2018" name="Front. Microbiol.">
        <title>Prospects for Fungal Bioremediation of Acidic Radioactive Waste Sites: Characterization and Genome Sequence of Rhodotorula taiwanensis MD1149.</title>
        <authorList>
            <person name="Tkavc R."/>
            <person name="Matrosova V.Y."/>
            <person name="Grichenko O.E."/>
            <person name="Gostincar C."/>
            <person name="Volpe R.P."/>
            <person name="Klimenkova P."/>
            <person name="Gaidamakova E.K."/>
            <person name="Zhou C.E."/>
            <person name="Stewart B.J."/>
            <person name="Lyman M.G."/>
            <person name="Malfatti S.A."/>
            <person name="Rubinfeld B."/>
            <person name="Courtot M."/>
            <person name="Singh J."/>
            <person name="Dalgard C.L."/>
            <person name="Hamilton T."/>
            <person name="Frey K.G."/>
            <person name="Gunde-Cimerman N."/>
            <person name="Dugan L."/>
            <person name="Daly M.J."/>
        </authorList>
    </citation>
    <scope>NUCLEOTIDE SEQUENCE [LARGE SCALE GENOMIC DNA]</scope>
    <source>
        <strain evidence="2 3">MD1149</strain>
    </source>
</reference>
<dbReference type="OrthoDB" id="2528185at2759"/>
<dbReference type="Proteomes" id="UP000237144">
    <property type="component" value="Unassembled WGS sequence"/>
</dbReference>
<dbReference type="EMBL" id="PJQD01000001">
    <property type="protein sequence ID" value="POY76826.1"/>
    <property type="molecule type" value="Genomic_DNA"/>
</dbReference>
<accession>A0A2S5BJ89</accession>
<name>A0A2S5BJ89_9BASI</name>
<feature type="transmembrane region" description="Helical" evidence="1">
    <location>
        <begin position="247"/>
        <end position="270"/>
    </location>
</feature>
<sequence length="364" mass="40222">MSDLQDVPALVAPQYIVNYALGPAQIGYTVQVFLLGVFTSMFVRYAGNGELRRHGTLGQLALWTSLTLNWLYTGMCVYELYTAAVSQRRDLYIFFHGTPVKISLAVVGGIIGLVTQFFLSAHAGMLIPHATLRTTFYLWIAVLMATEALGFLSQFIGAHLMGVPDDPFISQIGTTFSIWLWASATADLSISLVCAFSLRTRLHGYTRETDSILHKLVVISFRTAAYTSFVAIVSAILSTIYHSGFNLHLYVTFAFWLGLPGLYGIALFTFSTSSRHVIRHRGDAQATDHSVPLAGPNPPKAGVIQSIRSAHSRMVMTQSRSTNAVPIEVRVTQEQFVTVEEPEDDALRDAGPVMQSRRERLYTC</sequence>
<feature type="transmembrane region" description="Helical" evidence="1">
    <location>
        <begin position="26"/>
        <end position="47"/>
    </location>
</feature>
<keyword evidence="1" id="KW-0812">Transmembrane</keyword>
<keyword evidence="1" id="KW-0472">Membrane</keyword>
<keyword evidence="3" id="KW-1185">Reference proteome</keyword>
<feature type="transmembrane region" description="Helical" evidence="1">
    <location>
        <begin position="176"/>
        <end position="198"/>
    </location>
</feature>
<gene>
    <name evidence="2" type="ORF">BMF94_0078</name>
</gene>
<feature type="transmembrane region" description="Helical" evidence="1">
    <location>
        <begin position="59"/>
        <end position="81"/>
    </location>
</feature>
<organism evidence="2 3">
    <name type="scientific">Rhodotorula taiwanensis</name>
    <dbReference type="NCBI Taxonomy" id="741276"/>
    <lineage>
        <taxon>Eukaryota</taxon>
        <taxon>Fungi</taxon>
        <taxon>Dikarya</taxon>
        <taxon>Basidiomycota</taxon>
        <taxon>Pucciniomycotina</taxon>
        <taxon>Microbotryomycetes</taxon>
        <taxon>Sporidiobolales</taxon>
        <taxon>Sporidiobolaceae</taxon>
        <taxon>Rhodotorula</taxon>
    </lineage>
</organism>
<proteinExistence type="predicted"/>
<evidence type="ECO:0000313" key="2">
    <source>
        <dbReference type="EMBL" id="POY76826.1"/>
    </source>
</evidence>
<feature type="transmembrane region" description="Helical" evidence="1">
    <location>
        <begin position="219"/>
        <end position="241"/>
    </location>
</feature>
<comment type="caution">
    <text evidence="2">The sequence shown here is derived from an EMBL/GenBank/DDBJ whole genome shotgun (WGS) entry which is preliminary data.</text>
</comment>